<accession>A0A7R9DB58</accession>
<dbReference type="EMBL" id="OC322203">
    <property type="protein sequence ID" value="CAD7411396.1"/>
    <property type="molecule type" value="Genomic_DNA"/>
</dbReference>
<proteinExistence type="predicted"/>
<name>A0A7R9DB58_TIMCR</name>
<gene>
    <name evidence="1" type="ORF">TCEB3V08_LOCUS10920</name>
</gene>
<dbReference type="AlphaFoldDB" id="A0A7R9DB58"/>
<protein>
    <submittedName>
        <fullName evidence="1">Uncharacterized protein</fullName>
    </submittedName>
</protein>
<evidence type="ECO:0000313" key="1">
    <source>
        <dbReference type="EMBL" id="CAD7411396.1"/>
    </source>
</evidence>
<reference evidence="1" key="1">
    <citation type="submission" date="2020-11" db="EMBL/GenBank/DDBJ databases">
        <authorList>
            <person name="Tran Van P."/>
        </authorList>
    </citation>
    <scope>NUCLEOTIDE SEQUENCE</scope>
</reference>
<organism evidence="1">
    <name type="scientific">Timema cristinae</name>
    <name type="common">Walking stick</name>
    <dbReference type="NCBI Taxonomy" id="61476"/>
    <lineage>
        <taxon>Eukaryota</taxon>
        <taxon>Metazoa</taxon>
        <taxon>Ecdysozoa</taxon>
        <taxon>Arthropoda</taxon>
        <taxon>Hexapoda</taxon>
        <taxon>Insecta</taxon>
        <taxon>Pterygota</taxon>
        <taxon>Neoptera</taxon>
        <taxon>Polyneoptera</taxon>
        <taxon>Phasmatodea</taxon>
        <taxon>Timematodea</taxon>
        <taxon>Timematoidea</taxon>
        <taxon>Timematidae</taxon>
        <taxon>Timema</taxon>
    </lineage>
</organism>
<sequence length="94" mass="10643">MAASKVDWALSAENQEKLLTKEVTCLSSEQTLHGSIPGMDEHFIIGKMWVTPFTVMDLMAGDYVVFVLDLELYSCVEYSGNIRKRPMDLFSHIL</sequence>